<organism evidence="3 4">
    <name type="scientific">Elysia crispata</name>
    <name type="common">lettuce slug</name>
    <dbReference type="NCBI Taxonomy" id="231223"/>
    <lineage>
        <taxon>Eukaryota</taxon>
        <taxon>Metazoa</taxon>
        <taxon>Spiralia</taxon>
        <taxon>Lophotrochozoa</taxon>
        <taxon>Mollusca</taxon>
        <taxon>Gastropoda</taxon>
        <taxon>Heterobranchia</taxon>
        <taxon>Euthyneura</taxon>
        <taxon>Panpulmonata</taxon>
        <taxon>Sacoglossa</taxon>
        <taxon>Placobranchoidea</taxon>
        <taxon>Plakobranchidae</taxon>
        <taxon>Elysia</taxon>
    </lineage>
</organism>
<reference evidence="3" key="1">
    <citation type="journal article" date="2023" name="G3 (Bethesda)">
        <title>A reference genome for the long-term kleptoplast-retaining sea slug Elysia crispata morphotype clarki.</title>
        <authorList>
            <person name="Eastman K.E."/>
            <person name="Pendleton A.L."/>
            <person name="Shaikh M.A."/>
            <person name="Suttiyut T."/>
            <person name="Ogas R."/>
            <person name="Tomko P."/>
            <person name="Gavelis G."/>
            <person name="Widhalm J.R."/>
            <person name="Wisecaver J.H."/>
        </authorList>
    </citation>
    <scope>NUCLEOTIDE SEQUENCE</scope>
    <source>
        <strain evidence="3">ECLA1</strain>
    </source>
</reference>
<accession>A0AAE1CYZ8</accession>
<evidence type="ECO:0000313" key="4">
    <source>
        <dbReference type="Proteomes" id="UP001283361"/>
    </source>
</evidence>
<protein>
    <submittedName>
        <fullName evidence="3">Uncharacterized protein</fullName>
    </submittedName>
</protein>
<feature type="transmembrane region" description="Helical" evidence="2">
    <location>
        <begin position="34"/>
        <end position="55"/>
    </location>
</feature>
<evidence type="ECO:0000256" key="1">
    <source>
        <dbReference type="SAM" id="MobiDB-lite"/>
    </source>
</evidence>
<comment type="caution">
    <text evidence="3">The sequence shown here is derived from an EMBL/GenBank/DDBJ whole genome shotgun (WGS) entry which is preliminary data.</text>
</comment>
<proteinExistence type="predicted"/>
<keyword evidence="2" id="KW-1133">Transmembrane helix</keyword>
<sequence>MEITAAFLGTISITPVVACFVPKTSSFSSSFIESFGQLGAVGMIGVAGACLLYFLGKGSSRVIPSLSRRADVNVAAAAAWQRLAQTTRSYRIRLDNPKLDVKDYATWYERMLVEREKLCAMASIPQSTYNKFEDPDLVYDKLIRRRQIFLHILEQERLEPSDFKAKVKEEPKEETRVKDGLKI</sequence>
<dbReference type="AlphaFoldDB" id="A0AAE1CYZ8"/>
<dbReference type="EMBL" id="JAWDGP010006239">
    <property type="protein sequence ID" value="KAK3744978.1"/>
    <property type="molecule type" value="Genomic_DNA"/>
</dbReference>
<dbReference type="Proteomes" id="UP001283361">
    <property type="component" value="Unassembled WGS sequence"/>
</dbReference>
<keyword evidence="4" id="KW-1185">Reference proteome</keyword>
<gene>
    <name evidence="3" type="ORF">RRG08_037594</name>
</gene>
<evidence type="ECO:0000256" key="2">
    <source>
        <dbReference type="SAM" id="Phobius"/>
    </source>
</evidence>
<feature type="region of interest" description="Disordered" evidence="1">
    <location>
        <begin position="164"/>
        <end position="183"/>
    </location>
</feature>
<keyword evidence="2" id="KW-0812">Transmembrane</keyword>
<keyword evidence="2" id="KW-0472">Membrane</keyword>
<name>A0AAE1CYZ8_9GAST</name>
<evidence type="ECO:0000313" key="3">
    <source>
        <dbReference type="EMBL" id="KAK3744978.1"/>
    </source>
</evidence>